<dbReference type="InterPro" id="IPR052429">
    <property type="entry name" value="BAH_domain_protein"/>
</dbReference>
<dbReference type="PANTHER" id="PTHR12505:SF21">
    <property type="entry name" value="TRINUCLEOTIDE REPEAT-CONTAINING GENE 18 PROTEIN"/>
    <property type="match status" value="1"/>
</dbReference>
<dbReference type="GeneTree" id="ENSGT00940000157099"/>
<feature type="compositionally biased region" description="Basic and acidic residues" evidence="1">
    <location>
        <begin position="685"/>
        <end position="708"/>
    </location>
</feature>
<feature type="compositionally biased region" description="Low complexity" evidence="1">
    <location>
        <begin position="171"/>
        <end position="184"/>
    </location>
</feature>
<feature type="region of interest" description="Disordered" evidence="1">
    <location>
        <begin position="392"/>
        <end position="427"/>
    </location>
</feature>
<sequence length="2091" mass="229736">MDGRDFGPPRSVHVPPSLLAGLAMDSHSIRLGAAAAAGRIPPSSGHLLGSQPQSLHSGKFLPSAINLHPHHSDAFPAGSSPFLSGYPGPSSLTSDPAYRSANPSSLQMAQLWASHAHDGYPPLPSSLYSSPYLGHLGHLEPPSLSQHPLYDSHKEGYYLPSSLRQSPLHPPSAASNTPSSSTPPQRTSREGVRERSYRGERDRDRERERERSREEQRPQSVVDLTQDGRGEEDRRVGREREREKEKDRDAERDRDGWSFHLHQQKSHSQPSTVEPRSRLSSPQTSFPPGGGGGTGRFHGPEPDRGSRDEDSGSRLHHNSNANNSNPHSERHRRNDSVATSAGTLHISYVLPPALQSSAAGAPHLSTARESVREQRISAPTYVPSVEVYDEQAGPIQIASQARDNKHRDRERERDRDVEHERDRDRERESYRFHEKILMEHPRLSHSGDLSNQREEGSVICSNGSVGKRSQDTSLSSIQSRFSPETRDISKHSNRLGIERSAAEPKWNPISPVTKYATSHMAALAAQHTLSSPHSQQTHTRMSQSPHTSHRHNSNTQSTHSHSPQTHSSQHGHGRASEEGSQRRYLDPSALYRPGGSSGGERGGGLGSDSKEVSAMQSLIKYSGNFAAEGPGSSRNITDGRGPFGGLGNIGMEIEREKEKERERERERDRIAVGSGGSGALRMPQLKREQERPDSARSFGREGEGEVRHPPVGIAVAVARQRDSGATSKQTSGSSDTQRPLLQTAIKDEERGEDRARHHNDRLLAGRLEREQEKVLRESKELAEFTQMHPAPLSSGLTPSMMTSSLMTPNLVVTGGAALAGAGRWPPDPSTLTSHPWIPRSGAPPVWLSGSPYSLGPSSLHQTLPPGYPPSLPGSMPPPYQFARDPQSGQLIVIPSEHLPHYGGDVLERGAPVWSGVYGTTSTLQHAAQLQLLSQQQILRQHELLMIQQHTAQVLELQRNAQIAERLKASEHRPEMEDKADKRNTDSKPRPSSISSPSPSPVLHPRKPPPSSRSPTPSTSSLTPLPRLPSPVTTLKSEEGGQRVLSPPKPLPHPSSPRSASPPPSSPRRPKQEMSEEGEVGQREQREGQKQTSAPFQSMYADLPPGYPYQSITAPFGSPFPPYHIPTPTGENAEAVPPRRVCSPALAAPLPSAHLHSRLLDTDIMPQKLEQSKSASFLKQEPDVEQGKLDITPEPLVPLQQSCSPAQVTQDNEEDREPPKPQPQPLPLHVPSPPPQRARGLEIREEEREEGQIKIEVSAYSCLTAYSEPPTLTEAEPKSKVIKDPDQTHYAECISTDSDRQELSQTCASLDQTTSASCEQEQPDSPVILDAPSPKESLVDPLLYPLPAPTSPLPLVISSEDPMAGMLALLTASEMVHPLSITPPAPTLIPQIESCSTAGPMEMVALEGMALLSQMAQQELENSHKEQDVTLEGLDCLLEASKQILLEAIEKQSHIDLPRTLDPNKKYSWRQRKEEPLYSKLPLDVLDTMEVELRVRLAELQKTYKEKQRELSKLQRRRDKRERQLQEDERRSLTRRGRGRPRKRKHLATPTKLDSRPGKVGRTVQYSEDSEAGEGQRKKFRVSREEEETEAGSGGLKVKKKKKKKSWNDTEPSTSHPLEVLKAKRGLLCEQEQLASDLDRALSLSQLGSLGASRKFTSSTKLEKSKSKSVESRLKERGIHSSVKAGKHKMASKASASDAARKVKGQKKTALFSPMRSELSSCSNNSDSEEHTSARGGWPPLSGTRSHGSLPRKRRSTSSPTSLLSSEKSQKKKHKHLSLLLEEAGLSSSDDSFDQETSEDEEESDSDDDPGCEESGLGLLARFAASALPVSSASLSLHHDSKHCSRQSTLGSTECEWSDSGSDVRLRKFPSLLHGKRSAPELPLLPPATRRVDQSSPTKRDEALQVKRKPLPKSRPTPRSPRRFSFDLASSSGFGGFSEDEGWNRRRSERIFLHDATVSASTPSISQSSSSSSTSSAPPLTPKAVSRPKPTQPSRDGKDVVKVCQEVTELLPAQTEQQNHTFSPSLLTPHLFYPCSDSCSLASFFLLQCLLVCVFRSVCQSASRVSFTSVSAALPCCLWRVADKKGQLQAAW</sequence>
<feature type="compositionally biased region" description="Basic and acidic residues" evidence="1">
    <location>
        <begin position="652"/>
        <end position="670"/>
    </location>
</feature>
<feature type="compositionally biased region" description="Gly residues" evidence="1">
    <location>
        <begin position="595"/>
        <end position="606"/>
    </location>
</feature>
<feature type="compositionally biased region" description="Low complexity" evidence="1">
    <location>
        <begin position="1960"/>
        <end position="1977"/>
    </location>
</feature>
<dbReference type="STRING" id="8153.ENSHBUP00000029412"/>
<feature type="region of interest" description="Disordered" evidence="1">
    <location>
        <begin position="1876"/>
        <end position="1927"/>
    </location>
</feature>
<feature type="compositionally biased region" description="Basic and acidic residues" evidence="1">
    <location>
        <begin position="1660"/>
        <end position="1678"/>
    </location>
</feature>
<dbReference type="PANTHER" id="PTHR12505">
    <property type="entry name" value="PHD FINGER TRANSCRIPTION FACTOR"/>
    <property type="match status" value="1"/>
</dbReference>
<feature type="compositionally biased region" description="Basic and acidic residues" evidence="1">
    <location>
        <begin position="1069"/>
        <end position="1088"/>
    </location>
</feature>
<evidence type="ECO:0000313" key="3">
    <source>
        <dbReference type="Proteomes" id="UP000264840"/>
    </source>
</evidence>
<feature type="compositionally biased region" description="Basic and acidic residues" evidence="1">
    <location>
        <begin position="402"/>
        <end position="427"/>
    </location>
</feature>
<feature type="region of interest" description="Disordered" evidence="1">
    <location>
        <begin position="966"/>
        <end position="1136"/>
    </location>
</feature>
<feature type="compositionally biased region" description="Low complexity" evidence="1">
    <location>
        <begin position="1012"/>
        <end position="1024"/>
    </location>
</feature>
<feature type="compositionally biased region" description="Polar residues" evidence="1">
    <location>
        <begin position="1198"/>
        <end position="1209"/>
    </location>
</feature>
<feature type="compositionally biased region" description="Basic residues" evidence="1">
    <location>
        <begin position="1532"/>
        <end position="1546"/>
    </location>
</feature>
<feature type="region of interest" description="Disordered" evidence="1">
    <location>
        <begin position="1505"/>
        <end position="1617"/>
    </location>
</feature>
<feature type="region of interest" description="Disordered" evidence="1">
    <location>
        <begin position="1835"/>
        <end position="1859"/>
    </location>
</feature>
<feature type="compositionally biased region" description="Basic and acidic residues" evidence="1">
    <location>
        <begin position="1238"/>
        <end position="1251"/>
    </location>
</feature>
<feature type="compositionally biased region" description="Pro residues" evidence="1">
    <location>
        <begin position="997"/>
        <end position="1011"/>
    </location>
</feature>
<feature type="compositionally biased region" description="Basic and acidic residues" evidence="1">
    <location>
        <begin position="298"/>
        <end position="313"/>
    </location>
</feature>
<feature type="compositionally biased region" description="Polar residues" evidence="1">
    <location>
        <begin position="527"/>
        <end position="545"/>
    </location>
</feature>
<feature type="region of interest" description="Disordered" evidence="1">
    <location>
        <begin position="1648"/>
        <end position="1816"/>
    </location>
</feature>
<name>A0A3Q3CSA2_HAPBU</name>
<dbReference type="Proteomes" id="UP000264840">
    <property type="component" value="Unplaced"/>
</dbReference>
<feature type="region of interest" description="Disordered" evidence="1">
    <location>
        <begin position="1960"/>
        <end position="1998"/>
    </location>
</feature>
<evidence type="ECO:0000256" key="1">
    <source>
        <dbReference type="SAM" id="MobiDB-lite"/>
    </source>
</evidence>
<feature type="region of interest" description="Disordered" evidence="1">
    <location>
        <begin position="444"/>
        <end position="502"/>
    </location>
</feature>
<proteinExistence type="predicted"/>
<feature type="compositionally biased region" description="Low complexity" evidence="1">
    <location>
        <begin position="553"/>
        <end position="570"/>
    </location>
</feature>
<feature type="region of interest" description="Disordered" evidence="1">
    <location>
        <begin position="160"/>
        <end position="336"/>
    </location>
</feature>
<feature type="compositionally biased region" description="Basic and acidic residues" evidence="1">
    <location>
        <begin position="187"/>
        <end position="217"/>
    </location>
</feature>
<organism evidence="2 3">
    <name type="scientific">Haplochromis burtoni</name>
    <name type="common">Burton's mouthbrooder</name>
    <name type="synonym">Chromis burtoni</name>
    <dbReference type="NCBI Taxonomy" id="8153"/>
    <lineage>
        <taxon>Eukaryota</taxon>
        <taxon>Metazoa</taxon>
        <taxon>Chordata</taxon>
        <taxon>Craniata</taxon>
        <taxon>Vertebrata</taxon>
        <taxon>Euteleostomi</taxon>
        <taxon>Actinopterygii</taxon>
        <taxon>Neopterygii</taxon>
        <taxon>Teleostei</taxon>
        <taxon>Neoteleostei</taxon>
        <taxon>Acanthomorphata</taxon>
        <taxon>Ovalentaria</taxon>
        <taxon>Cichlomorphae</taxon>
        <taxon>Cichliformes</taxon>
        <taxon>Cichlidae</taxon>
        <taxon>African cichlids</taxon>
        <taxon>Pseudocrenilabrinae</taxon>
        <taxon>Haplochromini</taxon>
        <taxon>Haplochromis</taxon>
    </lineage>
</organism>
<feature type="compositionally biased region" description="Polar residues" evidence="1">
    <location>
        <begin position="266"/>
        <end position="286"/>
    </location>
</feature>
<feature type="compositionally biased region" description="Polar residues" evidence="1">
    <location>
        <begin position="471"/>
        <end position="482"/>
    </location>
</feature>
<feature type="compositionally biased region" description="Low complexity" evidence="1">
    <location>
        <begin position="1756"/>
        <end position="1766"/>
    </location>
</feature>
<accession>A0A3Q3CSA2</accession>
<feature type="compositionally biased region" description="Polar residues" evidence="1">
    <location>
        <begin position="723"/>
        <end position="740"/>
    </location>
</feature>
<reference evidence="2" key="1">
    <citation type="submission" date="2025-08" db="UniProtKB">
        <authorList>
            <consortium name="Ensembl"/>
        </authorList>
    </citation>
    <scope>IDENTIFICATION</scope>
</reference>
<feature type="region of interest" description="Disordered" evidence="1">
    <location>
        <begin position="1163"/>
        <end position="1251"/>
    </location>
</feature>
<feature type="compositionally biased region" description="Basic and acidic residues" evidence="1">
    <location>
        <begin position="1520"/>
        <end position="1531"/>
    </location>
</feature>
<feature type="compositionally biased region" description="Pro residues" evidence="1">
    <location>
        <begin position="1046"/>
        <end position="1066"/>
    </location>
</feature>
<feature type="compositionally biased region" description="Low complexity" evidence="1">
    <location>
        <begin position="1777"/>
        <end position="1789"/>
    </location>
</feature>
<dbReference type="Ensembl" id="ENSHBUT00000019426.1">
    <property type="protein sequence ID" value="ENSHBUP00000029412.1"/>
    <property type="gene ID" value="ENSHBUG00000013766.1"/>
</dbReference>
<feature type="compositionally biased region" description="Basic and acidic residues" evidence="1">
    <location>
        <begin position="574"/>
        <end position="585"/>
    </location>
</feature>
<evidence type="ECO:0000313" key="2">
    <source>
        <dbReference type="Ensembl" id="ENSHBUP00000029412.1"/>
    </source>
</evidence>
<feature type="compositionally biased region" description="Pro residues" evidence="1">
    <location>
        <begin position="1219"/>
        <end position="1235"/>
    </location>
</feature>
<feature type="compositionally biased region" description="Basic and acidic residues" evidence="1">
    <location>
        <begin position="1889"/>
        <end position="1904"/>
    </location>
</feature>
<feature type="compositionally biased region" description="Low complexity" evidence="1">
    <location>
        <begin position="1716"/>
        <end position="1725"/>
    </location>
</feature>
<feature type="compositionally biased region" description="Low complexity" evidence="1">
    <location>
        <begin position="1648"/>
        <end position="1659"/>
    </location>
</feature>
<keyword evidence="3" id="KW-1185">Reference proteome</keyword>
<reference evidence="2" key="2">
    <citation type="submission" date="2025-09" db="UniProtKB">
        <authorList>
            <consortium name="Ensembl"/>
        </authorList>
    </citation>
    <scope>IDENTIFICATION</scope>
</reference>
<feature type="compositionally biased region" description="Acidic residues" evidence="1">
    <location>
        <begin position="1790"/>
        <end position="1811"/>
    </location>
</feature>
<feature type="region of interest" description="Disordered" evidence="1">
    <location>
        <begin position="526"/>
        <end position="610"/>
    </location>
</feature>
<dbReference type="OMA" id="CERAPRI"/>
<feature type="compositionally biased region" description="Basic and acidic residues" evidence="1">
    <location>
        <begin position="226"/>
        <end position="257"/>
    </location>
</feature>
<feature type="region of interest" description="Disordered" evidence="1">
    <location>
        <begin position="625"/>
        <end position="740"/>
    </location>
</feature>
<protein>
    <submittedName>
        <fullName evidence="2">Trinucleotide repeat containing 18</fullName>
    </submittedName>
</protein>
<feature type="compositionally biased region" description="Basic and acidic residues" evidence="1">
    <location>
        <begin position="966"/>
        <end position="988"/>
    </location>
</feature>
<feature type="compositionally biased region" description="Basic and acidic residues" evidence="1">
    <location>
        <begin position="483"/>
        <end position="502"/>
    </location>
</feature>